<dbReference type="Proteomes" id="UP001153069">
    <property type="component" value="Unassembled WGS sequence"/>
</dbReference>
<dbReference type="PANTHER" id="PTHR32419">
    <property type="entry name" value="GLUTATHIONYL-HYDROQUINONE REDUCTASE"/>
    <property type="match status" value="1"/>
</dbReference>
<evidence type="ECO:0000313" key="5">
    <source>
        <dbReference type="EMBL" id="CAB9513518.1"/>
    </source>
</evidence>
<dbReference type="InterPro" id="IPR036282">
    <property type="entry name" value="Glutathione-S-Trfase_C_sf"/>
</dbReference>
<organism evidence="5 6">
    <name type="scientific">Seminavis robusta</name>
    <dbReference type="NCBI Taxonomy" id="568900"/>
    <lineage>
        <taxon>Eukaryota</taxon>
        <taxon>Sar</taxon>
        <taxon>Stramenopiles</taxon>
        <taxon>Ochrophyta</taxon>
        <taxon>Bacillariophyta</taxon>
        <taxon>Bacillariophyceae</taxon>
        <taxon>Bacillariophycidae</taxon>
        <taxon>Naviculales</taxon>
        <taxon>Naviculaceae</taxon>
        <taxon>Seminavis</taxon>
    </lineage>
</organism>
<comment type="caution">
    <text evidence="5">The sequence shown here is derived from an EMBL/GenBank/DDBJ whole genome shotgun (WGS) entry which is preliminary data.</text>
</comment>
<dbReference type="SUPFAM" id="SSF47616">
    <property type="entry name" value="GST C-terminal domain-like"/>
    <property type="match status" value="1"/>
</dbReference>
<dbReference type="SFLD" id="SFLDS00019">
    <property type="entry name" value="Glutathione_Transferase_(cytos"/>
    <property type="match status" value="1"/>
</dbReference>
<proteinExistence type="predicted"/>
<feature type="binding site" evidence="2">
    <location>
        <begin position="147"/>
        <end position="150"/>
    </location>
    <ligand>
        <name>glutathione</name>
        <dbReference type="ChEBI" id="CHEBI:57925"/>
    </ligand>
</feature>
<dbReference type="InterPro" id="IPR004045">
    <property type="entry name" value="Glutathione_S-Trfase_N"/>
</dbReference>
<feature type="active site" description="Nucleophile" evidence="1">
    <location>
        <position position="51"/>
    </location>
</feature>
<dbReference type="Pfam" id="PF13410">
    <property type="entry name" value="GST_C_2"/>
    <property type="match status" value="1"/>
</dbReference>
<dbReference type="PIRSF" id="PIRSF015753">
    <property type="entry name" value="GST"/>
    <property type="match status" value="1"/>
</dbReference>
<dbReference type="OrthoDB" id="2309723at2759"/>
<accession>A0A9N8HFW2</accession>
<dbReference type="Gene3D" id="1.20.1050.10">
    <property type="match status" value="1"/>
</dbReference>
<dbReference type="Pfam" id="PF13409">
    <property type="entry name" value="GST_N_2"/>
    <property type="match status" value="1"/>
</dbReference>
<dbReference type="SFLD" id="SFLDG01148">
    <property type="entry name" value="Xi_(cytGST)"/>
    <property type="match status" value="1"/>
</dbReference>
<dbReference type="InterPro" id="IPR016639">
    <property type="entry name" value="GST_Omega/GSH"/>
</dbReference>
<keyword evidence="6" id="KW-1185">Reference proteome</keyword>
<evidence type="ECO:0000256" key="3">
    <source>
        <dbReference type="PIRSR" id="PIRSR015753-3"/>
    </source>
</evidence>
<dbReference type="SFLD" id="SFLDG01206">
    <property type="entry name" value="Xi.1"/>
    <property type="match status" value="1"/>
</dbReference>
<evidence type="ECO:0000259" key="4">
    <source>
        <dbReference type="Pfam" id="PF13409"/>
    </source>
</evidence>
<dbReference type="InterPro" id="IPR040079">
    <property type="entry name" value="Glutathione_S-Trfase"/>
</dbReference>
<dbReference type="EMBL" id="CAICTM010000595">
    <property type="protein sequence ID" value="CAB9513518.1"/>
    <property type="molecule type" value="Genomic_DNA"/>
</dbReference>
<dbReference type="InterPro" id="IPR036249">
    <property type="entry name" value="Thioredoxin-like_sf"/>
</dbReference>
<dbReference type="AlphaFoldDB" id="A0A9N8HFW2"/>
<feature type="binding site" evidence="2">
    <location>
        <position position="94"/>
    </location>
    <ligand>
        <name>glutathione</name>
        <dbReference type="ChEBI" id="CHEBI:57925"/>
    </ligand>
</feature>
<dbReference type="SUPFAM" id="SSF52833">
    <property type="entry name" value="Thioredoxin-like"/>
    <property type="match status" value="1"/>
</dbReference>
<evidence type="ECO:0000313" key="6">
    <source>
        <dbReference type="Proteomes" id="UP001153069"/>
    </source>
</evidence>
<dbReference type="Gene3D" id="3.40.30.10">
    <property type="entry name" value="Glutaredoxin"/>
    <property type="match status" value="1"/>
</dbReference>
<evidence type="ECO:0000256" key="1">
    <source>
        <dbReference type="PIRSR" id="PIRSR015753-1"/>
    </source>
</evidence>
<feature type="domain" description="GST N-terminal" evidence="4">
    <location>
        <begin position="50"/>
        <end position="175"/>
    </location>
</feature>
<feature type="active site" description="Proton donor/acceptor" evidence="1">
    <location>
        <position position="215"/>
    </location>
</feature>
<dbReference type="PANTHER" id="PTHR32419:SF6">
    <property type="entry name" value="GLUTATHIONE S-TRANSFERASE OMEGA-LIKE 1-RELATED"/>
    <property type="match status" value="1"/>
</dbReference>
<reference evidence="5" key="1">
    <citation type="submission" date="2020-06" db="EMBL/GenBank/DDBJ databases">
        <authorList>
            <consortium name="Plant Systems Biology data submission"/>
        </authorList>
    </citation>
    <scope>NUCLEOTIDE SEQUENCE</scope>
    <source>
        <strain evidence="5">D6</strain>
    </source>
</reference>
<feature type="binding site" evidence="2">
    <location>
        <begin position="165"/>
        <end position="166"/>
    </location>
    <ligand>
        <name>glutathione</name>
        <dbReference type="ChEBI" id="CHEBI:57925"/>
    </ligand>
</feature>
<gene>
    <name evidence="5" type="ORF">SEMRO_596_G172810.1</name>
</gene>
<dbReference type="GO" id="GO:0004364">
    <property type="term" value="F:glutathione transferase activity"/>
    <property type="evidence" value="ECO:0007669"/>
    <property type="project" value="InterPro"/>
</dbReference>
<name>A0A9N8HFW2_9STRA</name>
<feature type="site" description="Lowers pKa of active site Cys" evidence="3">
    <location>
        <position position="273"/>
    </location>
</feature>
<protein>
    <submittedName>
        <fullName evidence="5">Glutathionyl-hydroquinone reductase</fullName>
    </submittedName>
</protein>
<sequence length="354" mass="40432">MVKARTALDELGTDGSFKRKESAWRNWVSTDEGAEYPPEADRYHLFVAAACPWAHRTLMARHLKGLEDIISVTVVHPTWRKTKPDDEEDKHCGWVFAADADSKETYKNTEGLGGPFTAALEGCEPNPLFTCFSIRDVYEKAKDTEGKYTVPILWDKKKETIVSNESAEIIQMFNSAFNGKGLAKNPDLDLAPKELLDAMKEADDWIYPNINNGVYRCGFAQSQGAYDKAIEDLTNSFDRLEEILKKQRFIAGDQMTLSDIRLFSTLLRFDEVYVVYFKTNTRTVTHTPTLLNYCREMYQKVGPTVNMAQIKQHYYTSHPNLNKYSIIPKGADFVKLLEEPHDRESLTSNKKQKV</sequence>
<dbReference type="InterPro" id="IPR047047">
    <property type="entry name" value="GST_Omega-like_C"/>
</dbReference>
<dbReference type="CDD" id="cd03190">
    <property type="entry name" value="GST_C_Omega_like"/>
    <property type="match status" value="1"/>
</dbReference>
<dbReference type="GO" id="GO:0005737">
    <property type="term" value="C:cytoplasm"/>
    <property type="evidence" value="ECO:0007669"/>
    <property type="project" value="TreeGrafter"/>
</dbReference>
<evidence type="ECO:0000256" key="2">
    <source>
        <dbReference type="PIRSR" id="PIRSR015753-2"/>
    </source>
</evidence>
<feature type="site" description="Lowers pKa of active site Cys" evidence="3">
    <location>
        <position position="314"/>
    </location>
</feature>